<name>A0A9J6EAU5_RHIMP</name>
<protein>
    <recommendedName>
        <fullName evidence="6">THAP-type domain-containing protein</fullName>
    </recommendedName>
</protein>
<proteinExistence type="predicted"/>
<evidence type="ECO:0000313" key="7">
    <source>
        <dbReference type="EMBL" id="KAH8031189.1"/>
    </source>
</evidence>
<dbReference type="PROSITE" id="PS50950">
    <property type="entry name" value="ZF_THAP"/>
    <property type="match status" value="1"/>
</dbReference>
<reference evidence="7" key="2">
    <citation type="submission" date="2021-09" db="EMBL/GenBank/DDBJ databases">
        <authorList>
            <person name="Jia N."/>
            <person name="Wang J."/>
            <person name="Shi W."/>
            <person name="Du L."/>
            <person name="Sun Y."/>
            <person name="Zhan W."/>
            <person name="Jiang J."/>
            <person name="Wang Q."/>
            <person name="Zhang B."/>
            <person name="Ji P."/>
            <person name="Sakyi L.B."/>
            <person name="Cui X."/>
            <person name="Yuan T."/>
            <person name="Jiang B."/>
            <person name="Yang W."/>
            <person name="Lam T.T.-Y."/>
            <person name="Chang Q."/>
            <person name="Ding S."/>
            <person name="Wang X."/>
            <person name="Zhu J."/>
            <person name="Ruan X."/>
            <person name="Zhao L."/>
            <person name="Wei J."/>
            <person name="Que T."/>
            <person name="Du C."/>
            <person name="Cheng J."/>
            <person name="Dai P."/>
            <person name="Han X."/>
            <person name="Huang E."/>
            <person name="Gao Y."/>
            <person name="Liu J."/>
            <person name="Shao H."/>
            <person name="Ye R."/>
            <person name="Li L."/>
            <person name="Wei W."/>
            <person name="Wang X."/>
            <person name="Wang C."/>
            <person name="Huo Q."/>
            <person name="Li W."/>
            <person name="Guo W."/>
            <person name="Chen H."/>
            <person name="Chen S."/>
            <person name="Zhou L."/>
            <person name="Zhou L."/>
            <person name="Ni X."/>
            <person name="Tian J."/>
            <person name="Zhou Y."/>
            <person name="Sheng Y."/>
            <person name="Liu T."/>
            <person name="Pan Y."/>
            <person name="Xia L."/>
            <person name="Li J."/>
            <person name="Zhao F."/>
            <person name="Cao W."/>
        </authorList>
    </citation>
    <scope>NUCLEOTIDE SEQUENCE</scope>
    <source>
        <strain evidence="7">Rmic-2018</strain>
        <tissue evidence="7">Larvae</tissue>
    </source>
</reference>
<organism evidence="7 8">
    <name type="scientific">Rhipicephalus microplus</name>
    <name type="common">Cattle tick</name>
    <name type="synonym">Boophilus microplus</name>
    <dbReference type="NCBI Taxonomy" id="6941"/>
    <lineage>
        <taxon>Eukaryota</taxon>
        <taxon>Metazoa</taxon>
        <taxon>Ecdysozoa</taxon>
        <taxon>Arthropoda</taxon>
        <taxon>Chelicerata</taxon>
        <taxon>Arachnida</taxon>
        <taxon>Acari</taxon>
        <taxon>Parasitiformes</taxon>
        <taxon>Ixodida</taxon>
        <taxon>Ixodoidea</taxon>
        <taxon>Ixodidae</taxon>
        <taxon>Rhipicephalinae</taxon>
        <taxon>Rhipicephalus</taxon>
        <taxon>Boophilus</taxon>
    </lineage>
</organism>
<feature type="domain" description="THAP-type" evidence="6">
    <location>
        <begin position="1"/>
        <end position="95"/>
    </location>
</feature>
<evidence type="ECO:0000313" key="8">
    <source>
        <dbReference type="Proteomes" id="UP000821866"/>
    </source>
</evidence>
<keyword evidence="2 5" id="KW-0863">Zinc-finger</keyword>
<evidence type="ECO:0000256" key="3">
    <source>
        <dbReference type="ARBA" id="ARBA00022833"/>
    </source>
</evidence>
<dbReference type="EMBL" id="JABSTU010000005">
    <property type="protein sequence ID" value="KAH8031189.1"/>
    <property type="molecule type" value="Genomic_DNA"/>
</dbReference>
<dbReference type="PANTHER" id="PTHR46927:SF3">
    <property type="entry name" value="THAP-TYPE DOMAIN-CONTAINING PROTEIN"/>
    <property type="match status" value="1"/>
</dbReference>
<dbReference type="SMART" id="SM00980">
    <property type="entry name" value="THAP"/>
    <property type="match status" value="1"/>
</dbReference>
<evidence type="ECO:0000256" key="4">
    <source>
        <dbReference type="ARBA" id="ARBA00023125"/>
    </source>
</evidence>
<evidence type="ECO:0000259" key="6">
    <source>
        <dbReference type="PROSITE" id="PS50950"/>
    </source>
</evidence>
<dbReference type="InterPro" id="IPR006612">
    <property type="entry name" value="THAP_Znf"/>
</dbReference>
<dbReference type="InterPro" id="IPR021896">
    <property type="entry name" value="THAP9-like_HTH"/>
</dbReference>
<keyword evidence="1" id="KW-0479">Metal-binding</keyword>
<dbReference type="Pfam" id="PF05485">
    <property type="entry name" value="THAP"/>
    <property type="match status" value="1"/>
</dbReference>
<sequence length="358" mass="40780">MPGCCCAPLCNSNYAHGPKARVYRFSMDADQRTAWTRAIPRKDFAPTNYTVVCEKRFHTSDFVTTWTYQDEKTGRVLEVPLQLRRLKPGAIPSLFSNCPSYLSRPTTVVREGSEEKRLRLEGELLQKAIRQSAEAHKEKKKNNIRTFEDLLTALTSFQTNTFWTKLVTHDKVLFLNFDSQEAPTVRFSVTVSADLIVKVFVGDVQLNKLGTLVLPVYLCDLREIDKVLIAVQSLAGNFSDSEERLQIVMKKTVKTLDELASQSFPHEWKVEVVKFVKQQVGILLSRTSRYPVDLLVFASLAFTISPHAYRFIRSTSKLKLPHPDTIRRCLWVIPCEPMLSATRCFISVVCKEAGRRNG</sequence>
<dbReference type="Pfam" id="PF12017">
    <property type="entry name" value="Tnp_P_element"/>
    <property type="match status" value="1"/>
</dbReference>
<dbReference type="AlphaFoldDB" id="A0A9J6EAU5"/>
<dbReference type="VEuPathDB" id="VectorBase:LOC119165671"/>
<evidence type="ECO:0000256" key="1">
    <source>
        <dbReference type="ARBA" id="ARBA00022723"/>
    </source>
</evidence>
<reference evidence="7" key="1">
    <citation type="journal article" date="2020" name="Cell">
        <title>Large-Scale Comparative Analyses of Tick Genomes Elucidate Their Genetic Diversity and Vector Capacities.</title>
        <authorList>
            <consortium name="Tick Genome and Microbiome Consortium (TIGMIC)"/>
            <person name="Jia N."/>
            <person name="Wang J."/>
            <person name="Shi W."/>
            <person name="Du L."/>
            <person name="Sun Y."/>
            <person name="Zhan W."/>
            <person name="Jiang J.F."/>
            <person name="Wang Q."/>
            <person name="Zhang B."/>
            <person name="Ji P."/>
            <person name="Bell-Sakyi L."/>
            <person name="Cui X.M."/>
            <person name="Yuan T.T."/>
            <person name="Jiang B.G."/>
            <person name="Yang W.F."/>
            <person name="Lam T.T."/>
            <person name="Chang Q.C."/>
            <person name="Ding S.J."/>
            <person name="Wang X.J."/>
            <person name="Zhu J.G."/>
            <person name="Ruan X.D."/>
            <person name="Zhao L."/>
            <person name="Wei J.T."/>
            <person name="Ye R.Z."/>
            <person name="Que T.C."/>
            <person name="Du C.H."/>
            <person name="Zhou Y.H."/>
            <person name="Cheng J.X."/>
            <person name="Dai P.F."/>
            <person name="Guo W.B."/>
            <person name="Han X.H."/>
            <person name="Huang E.J."/>
            <person name="Li L.F."/>
            <person name="Wei W."/>
            <person name="Gao Y.C."/>
            <person name="Liu J.Z."/>
            <person name="Shao H.Z."/>
            <person name="Wang X."/>
            <person name="Wang C.C."/>
            <person name="Yang T.C."/>
            <person name="Huo Q.B."/>
            <person name="Li W."/>
            <person name="Chen H.Y."/>
            <person name="Chen S.E."/>
            <person name="Zhou L.G."/>
            <person name="Ni X.B."/>
            <person name="Tian J.H."/>
            <person name="Sheng Y."/>
            <person name="Liu T."/>
            <person name="Pan Y.S."/>
            <person name="Xia L.Y."/>
            <person name="Li J."/>
            <person name="Zhao F."/>
            <person name="Cao W.C."/>
        </authorList>
    </citation>
    <scope>NUCLEOTIDE SEQUENCE</scope>
    <source>
        <strain evidence="7">Rmic-2018</strain>
    </source>
</reference>
<keyword evidence="3" id="KW-0862">Zinc</keyword>
<comment type="caution">
    <text evidence="7">The sequence shown here is derived from an EMBL/GenBank/DDBJ whole genome shotgun (WGS) entry which is preliminary data.</text>
</comment>
<dbReference type="Proteomes" id="UP000821866">
    <property type="component" value="Chromosome 3"/>
</dbReference>
<dbReference type="PANTHER" id="PTHR46927">
    <property type="entry name" value="AGAP005574-PA"/>
    <property type="match status" value="1"/>
</dbReference>
<keyword evidence="4 5" id="KW-0238">DNA-binding</keyword>
<evidence type="ECO:0000256" key="2">
    <source>
        <dbReference type="ARBA" id="ARBA00022771"/>
    </source>
</evidence>
<gene>
    <name evidence="7" type="ORF">HPB51_013646</name>
</gene>
<dbReference type="SUPFAM" id="SSF57716">
    <property type="entry name" value="Glucocorticoid receptor-like (DNA-binding domain)"/>
    <property type="match status" value="1"/>
</dbReference>
<accession>A0A9J6EAU5</accession>
<dbReference type="GO" id="GO:0003677">
    <property type="term" value="F:DNA binding"/>
    <property type="evidence" value="ECO:0007669"/>
    <property type="project" value="UniProtKB-UniRule"/>
</dbReference>
<dbReference type="InterPro" id="IPR052224">
    <property type="entry name" value="THAP_domain_protein"/>
</dbReference>
<dbReference type="GO" id="GO:0008270">
    <property type="term" value="F:zinc ion binding"/>
    <property type="evidence" value="ECO:0007669"/>
    <property type="project" value="UniProtKB-KW"/>
</dbReference>
<keyword evidence="8" id="KW-1185">Reference proteome</keyword>
<evidence type="ECO:0000256" key="5">
    <source>
        <dbReference type="PROSITE-ProRule" id="PRU00309"/>
    </source>
</evidence>